<evidence type="ECO:0000313" key="2">
    <source>
        <dbReference type="EMBL" id="EGI66293.1"/>
    </source>
</evidence>
<gene>
    <name evidence="2" type="ORF">G5I_05257</name>
</gene>
<proteinExistence type="predicted"/>
<evidence type="ECO:0000313" key="3">
    <source>
        <dbReference type="Proteomes" id="UP000007755"/>
    </source>
</evidence>
<dbReference type="EMBL" id="GL888167">
    <property type="protein sequence ID" value="EGI66293.1"/>
    <property type="molecule type" value="Genomic_DNA"/>
</dbReference>
<dbReference type="STRING" id="103372.F4WHT6"/>
<organism evidence="3">
    <name type="scientific">Acromyrmex echinatior</name>
    <name type="common">Panamanian leafcutter ant</name>
    <name type="synonym">Acromyrmex octospinosus echinatior</name>
    <dbReference type="NCBI Taxonomy" id="103372"/>
    <lineage>
        <taxon>Eukaryota</taxon>
        <taxon>Metazoa</taxon>
        <taxon>Ecdysozoa</taxon>
        <taxon>Arthropoda</taxon>
        <taxon>Hexapoda</taxon>
        <taxon>Insecta</taxon>
        <taxon>Pterygota</taxon>
        <taxon>Neoptera</taxon>
        <taxon>Endopterygota</taxon>
        <taxon>Hymenoptera</taxon>
        <taxon>Apocrita</taxon>
        <taxon>Aculeata</taxon>
        <taxon>Formicoidea</taxon>
        <taxon>Formicidae</taxon>
        <taxon>Myrmicinae</taxon>
        <taxon>Acromyrmex</taxon>
    </lineage>
</organism>
<dbReference type="InParanoid" id="F4WHT6"/>
<keyword evidence="3" id="KW-1185">Reference proteome</keyword>
<feature type="compositionally biased region" description="Basic and acidic residues" evidence="1">
    <location>
        <begin position="34"/>
        <end position="55"/>
    </location>
</feature>
<protein>
    <submittedName>
        <fullName evidence="2">Uncharacterized protein</fullName>
    </submittedName>
</protein>
<dbReference type="OrthoDB" id="7537251at2759"/>
<name>F4WHT6_ACREC</name>
<feature type="region of interest" description="Disordered" evidence="1">
    <location>
        <begin position="34"/>
        <end position="64"/>
    </location>
</feature>
<evidence type="ECO:0000256" key="1">
    <source>
        <dbReference type="SAM" id="MobiDB-lite"/>
    </source>
</evidence>
<dbReference type="Proteomes" id="UP000007755">
    <property type="component" value="Unassembled WGS sequence"/>
</dbReference>
<reference evidence="2" key="1">
    <citation type="submission" date="2011-02" db="EMBL/GenBank/DDBJ databases">
        <title>The genome of the leaf-cutting ant Acromyrmex echinatior suggests key adaptations to social evolution and fungus farming.</title>
        <authorList>
            <person name="Nygaard S."/>
            <person name="Zhang G."/>
        </authorList>
    </citation>
    <scope>NUCLEOTIDE SEQUENCE</scope>
</reference>
<sequence length="187" mass="21782">MSFYFRDSPRFGDRLSGMSDDELLREMKQRFNKDKGDTFFESDRPTRADSSDRSFPHFPRNRPTKIPVCQQRTPAIIERVQALISDDSRQSLRVLMDVVKSWMETMASGRPYVFQPLDQLIRPRFKFLELLWSVERITNKSQHPNVTSLRTAFEATFVSMDSAILQRACCFKSRIEAVIQANGGYIE</sequence>
<accession>F4WHT6</accession>
<dbReference type="AlphaFoldDB" id="F4WHT6"/>